<organism evidence="1 2">
    <name type="scientific">Pyropia yezoensis</name>
    <name type="common">Susabi-nori</name>
    <name type="synonym">Porphyra yezoensis</name>
    <dbReference type="NCBI Taxonomy" id="2788"/>
    <lineage>
        <taxon>Eukaryota</taxon>
        <taxon>Rhodophyta</taxon>
        <taxon>Bangiophyceae</taxon>
        <taxon>Bangiales</taxon>
        <taxon>Bangiaceae</taxon>
        <taxon>Pyropia</taxon>
    </lineage>
</organism>
<dbReference type="EMBL" id="CM020619">
    <property type="protein sequence ID" value="KAK1866738.1"/>
    <property type="molecule type" value="Genomic_DNA"/>
</dbReference>
<gene>
    <name evidence="1" type="ORF">I4F81_009253</name>
</gene>
<accession>A0ACC3C9J4</accession>
<proteinExistence type="predicted"/>
<protein>
    <submittedName>
        <fullName evidence="1">Uncharacterized protein</fullName>
    </submittedName>
</protein>
<name>A0ACC3C9J4_PYRYE</name>
<evidence type="ECO:0000313" key="1">
    <source>
        <dbReference type="EMBL" id="KAK1866738.1"/>
    </source>
</evidence>
<evidence type="ECO:0000313" key="2">
    <source>
        <dbReference type="Proteomes" id="UP000798662"/>
    </source>
</evidence>
<sequence>MATRREDITAGSQASTSVRRPPQNHIQQRHTTSLCQVAFSRWTRHTKPLAAAGRAARRVRKGRKEERRKTGWPPHASTVARRLWRPPCGGGTSGHAYAASHVADTAHCVSCPHHGTCVDRGGGEDRLRRRRPTGSPQL</sequence>
<reference evidence="1" key="1">
    <citation type="submission" date="2019-11" db="EMBL/GenBank/DDBJ databases">
        <title>Nori genome reveals adaptations in red seaweeds to the harsh intertidal environment.</title>
        <authorList>
            <person name="Wang D."/>
            <person name="Mao Y."/>
        </authorList>
    </citation>
    <scope>NUCLEOTIDE SEQUENCE</scope>
    <source>
        <tissue evidence="1">Gametophyte</tissue>
    </source>
</reference>
<dbReference type="Proteomes" id="UP000798662">
    <property type="component" value="Chromosome 2"/>
</dbReference>
<keyword evidence="2" id="KW-1185">Reference proteome</keyword>
<comment type="caution">
    <text evidence="1">The sequence shown here is derived from an EMBL/GenBank/DDBJ whole genome shotgun (WGS) entry which is preliminary data.</text>
</comment>